<comment type="caution">
    <text evidence="1">The sequence shown here is derived from an EMBL/GenBank/DDBJ whole genome shotgun (WGS) entry which is preliminary data.</text>
</comment>
<dbReference type="GeneID" id="98320007"/>
<dbReference type="PATRIC" id="fig|1423750.3.peg.2393"/>
<dbReference type="Proteomes" id="UP000051451">
    <property type="component" value="Unassembled WGS sequence"/>
</dbReference>
<dbReference type="RefSeq" id="WP_057872699.1">
    <property type="nucleotide sequence ID" value="NZ_AZGB01000029.1"/>
</dbReference>
<protein>
    <submittedName>
        <fullName evidence="1">Uncharacterized protein</fullName>
    </submittedName>
</protein>
<dbReference type="AlphaFoldDB" id="A0A0R1VNX5"/>
<evidence type="ECO:0000313" key="1">
    <source>
        <dbReference type="EMBL" id="KRM04406.1"/>
    </source>
</evidence>
<name>A0A0R1VNX5_9LACO</name>
<dbReference type="STRING" id="1423750.FC89_GL002350"/>
<accession>A0A0R1VNX5</accession>
<gene>
    <name evidence="1" type="ORF">FC89_GL002350</name>
</gene>
<organism evidence="1 2">
    <name type="scientific">Liquorilactobacillus ghanensis DSM 18630</name>
    <dbReference type="NCBI Taxonomy" id="1423750"/>
    <lineage>
        <taxon>Bacteria</taxon>
        <taxon>Bacillati</taxon>
        <taxon>Bacillota</taxon>
        <taxon>Bacilli</taxon>
        <taxon>Lactobacillales</taxon>
        <taxon>Lactobacillaceae</taxon>
        <taxon>Liquorilactobacillus</taxon>
    </lineage>
</organism>
<sequence>MSNKFDIIYEYRAVEAKLAELDQVCERISETNRGRHLLNAYDERRRKLAAEKDRLGAILEAMTAAED</sequence>
<keyword evidence="2" id="KW-1185">Reference proteome</keyword>
<proteinExistence type="predicted"/>
<evidence type="ECO:0000313" key="2">
    <source>
        <dbReference type="Proteomes" id="UP000051451"/>
    </source>
</evidence>
<reference evidence="1 2" key="1">
    <citation type="journal article" date="2015" name="Genome Announc.">
        <title>Expanding the biotechnology potential of lactobacilli through comparative genomics of 213 strains and associated genera.</title>
        <authorList>
            <person name="Sun Z."/>
            <person name="Harris H.M."/>
            <person name="McCann A."/>
            <person name="Guo C."/>
            <person name="Argimon S."/>
            <person name="Zhang W."/>
            <person name="Yang X."/>
            <person name="Jeffery I.B."/>
            <person name="Cooney J.C."/>
            <person name="Kagawa T.F."/>
            <person name="Liu W."/>
            <person name="Song Y."/>
            <person name="Salvetti E."/>
            <person name="Wrobel A."/>
            <person name="Rasinkangas P."/>
            <person name="Parkhill J."/>
            <person name="Rea M.C."/>
            <person name="O'Sullivan O."/>
            <person name="Ritari J."/>
            <person name="Douillard F.P."/>
            <person name="Paul Ross R."/>
            <person name="Yang R."/>
            <person name="Briner A.E."/>
            <person name="Felis G.E."/>
            <person name="de Vos W.M."/>
            <person name="Barrangou R."/>
            <person name="Klaenhammer T.R."/>
            <person name="Caufield P.W."/>
            <person name="Cui Y."/>
            <person name="Zhang H."/>
            <person name="O'Toole P.W."/>
        </authorList>
    </citation>
    <scope>NUCLEOTIDE SEQUENCE [LARGE SCALE GENOMIC DNA]</scope>
    <source>
        <strain evidence="1 2">DSM 18630</strain>
    </source>
</reference>
<dbReference type="EMBL" id="AZGB01000029">
    <property type="protein sequence ID" value="KRM04406.1"/>
    <property type="molecule type" value="Genomic_DNA"/>
</dbReference>
<dbReference type="OrthoDB" id="2302022at2"/>